<dbReference type="EMBL" id="SZYD01000018">
    <property type="protein sequence ID" value="KAD2804458.1"/>
    <property type="molecule type" value="Genomic_DNA"/>
</dbReference>
<evidence type="ECO:0000256" key="1">
    <source>
        <dbReference type="SAM" id="MobiDB-lite"/>
    </source>
</evidence>
<dbReference type="PRINTS" id="PR00069">
    <property type="entry name" value="ALDKETRDTASE"/>
</dbReference>
<dbReference type="GO" id="GO:0016491">
    <property type="term" value="F:oxidoreductase activity"/>
    <property type="evidence" value="ECO:0007669"/>
    <property type="project" value="InterPro"/>
</dbReference>
<dbReference type="AlphaFoldDB" id="A0A5N6LS95"/>
<dbReference type="InterPro" id="IPR036812">
    <property type="entry name" value="NAD(P)_OxRdtase_dom_sf"/>
</dbReference>
<keyword evidence="4" id="KW-1185">Reference proteome</keyword>
<feature type="region of interest" description="Disordered" evidence="1">
    <location>
        <begin position="290"/>
        <end position="329"/>
    </location>
</feature>
<dbReference type="Pfam" id="PF00248">
    <property type="entry name" value="Aldo_ket_red"/>
    <property type="match status" value="1"/>
</dbReference>
<evidence type="ECO:0000313" key="3">
    <source>
        <dbReference type="EMBL" id="KAD2804458.1"/>
    </source>
</evidence>
<feature type="compositionally biased region" description="Basic and acidic residues" evidence="1">
    <location>
        <begin position="290"/>
        <end position="302"/>
    </location>
</feature>
<name>A0A5N6LS95_9ASTR</name>
<dbReference type="InterPro" id="IPR023210">
    <property type="entry name" value="NADP_OxRdtase_dom"/>
</dbReference>
<dbReference type="Gene3D" id="3.20.20.100">
    <property type="entry name" value="NADP-dependent oxidoreductase domain"/>
    <property type="match status" value="1"/>
</dbReference>
<dbReference type="InterPro" id="IPR018170">
    <property type="entry name" value="Aldo/ket_reductase_CS"/>
</dbReference>
<dbReference type="PROSITE" id="PS00062">
    <property type="entry name" value="ALDOKETO_REDUCTASE_2"/>
    <property type="match status" value="1"/>
</dbReference>
<gene>
    <name evidence="3" type="ORF">E3N88_37835</name>
</gene>
<dbReference type="InterPro" id="IPR020471">
    <property type="entry name" value="AKR"/>
</dbReference>
<evidence type="ECO:0000313" key="4">
    <source>
        <dbReference type="Proteomes" id="UP000326396"/>
    </source>
</evidence>
<dbReference type="PROSITE" id="PS00798">
    <property type="entry name" value="ALDOKETO_REDUCTASE_1"/>
    <property type="match status" value="1"/>
</dbReference>
<dbReference type="PANTHER" id="PTHR11732">
    <property type="entry name" value="ALDO/KETO REDUCTASE"/>
    <property type="match status" value="1"/>
</dbReference>
<protein>
    <recommendedName>
        <fullName evidence="2">NADP-dependent oxidoreductase domain-containing protein</fullName>
    </recommendedName>
</protein>
<dbReference type="OrthoDB" id="416253at2759"/>
<dbReference type="Proteomes" id="UP000326396">
    <property type="component" value="Linkage Group LG8"/>
</dbReference>
<feature type="compositionally biased region" description="Acidic residues" evidence="1">
    <location>
        <begin position="319"/>
        <end position="329"/>
    </location>
</feature>
<dbReference type="SUPFAM" id="SSF51430">
    <property type="entry name" value="NAD(P)-linked oxidoreductase"/>
    <property type="match status" value="1"/>
</dbReference>
<proteinExistence type="predicted"/>
<sequence length="329" mass="37898">MGRGLAASSENDDAVKAAVFEAIRVGYRHFDTAAVYGTEKPLGEAIEEALRLGLIKSRAELFITTKLWCNSTEGHLVLPAINQSLQNLRLQYVDLYLIHWPLKLNLAEAKIPFPKECVATINIKKVWEAMEKCQELGFTKSIGVSNFAPRLIEEILSFAKIPPAVNQVEMNPLWQQKKLNEFYKKNEILLTGYSPLGAFGANWGHNRVMECDVLQDIAKSRGKTVAQNENKLTEVNVQEQQVQTTEDDFWNLAFETFLPDQNNSEDDYYPSEDEFVPYMEDDYHQILYENRPEDEYVPRDPWQDEYDDSFSGYHNPWEDEHEPDSDFSI</sequence>
<comment type="caution">
    <text evidence="3">The sequence shown here is derived from an EMBL/GenBank/DDBJ whole genome shotgun (WGS) entry which is preliminary data.</text>
</comment>
<reference evidence="3 4" key="1">
    <citation type="submission" date="2019-05" db="EMBL/GenBank/DDBJ databases">
        <title>Mikania micrantha, genome provides insights into the molecular mechanism of rapid growth.</title>
        <authorList>
            <person name="Liu B."/>
        </authorList>
    </citation>
    <scope>NUCLEOTIDE SEQUENCE [LARGE SCALE GENOMIC DNA]</scope>
    <source>
        <strain evidence="3">NLD-2019</strain>
        <tissue evidence="3">Leaf</tissue>
    </source>
</reference>
<evidence type="ECO:0000259" key="2">
    <source>
        <dbReference type="Pfam" id="PF00248"/>
    </source>
</evidence>
<accession>A0A5N6LS95</accession>
<feature type="domain" description="NADP-dependent oxidoreductase" evidence="2">
    <location>
        <begin position="10"/>
        <end position="198"/>
    </location>
</feature>
<organism evidence="3 4">
    <name type="scientific">Mikania micrantha</name>
    <name type="common">bitter vine</name>
    <dbReference type="NCBI Taxonomy" id="192012"/>
    <lineage>
        <taxon>Eukaryota</taxon>
        <taxon>Viridiplantae</taxon>
        <taxon>Streptophyta</taxon>
        <taxon>Embryophyta</taxon>
        <taxon>Tracheophyta</taxon>
        <taxon>Spermatophyta</taxon>
        <taxon>Magnoliopsida</taxon>
        <taxon>eudicotyledons</taxon>
        <taxon>Gunneridae</taxon>
        <taxon>Pentapetalae</taxon>
        <taxon>asterids</taxon>
        <taxon>campanulids</taxon>
        <taxon>Asterales</taxon>
        <taxon>Asteraceae</taxon>
        <taxon>Asteroideae</taxon>
        <taxon>Heliantheae alliance</taxon>
        <taxon>Eupatorieae</taxon>
        <taxon>Mikania</taxon>
    </lineage>
</organism>